<accession>A0A2A6B4K1</accession>
<dbReference type="Proteomes" id="UP000005239">
    <property type="component" value="Unassembled WGS sequence"/>
</dbReference>
<dbReference type="SUPFAM" id="SSF52833">
    <property type="entry name" value="Thioredoxin-like"/>
    <property type="match status" value="1"/>
</dbReference>
<dbReference type="GO" id="GO:0004791">
    <property type="term" value="F:thioredoxin-disulfide reductase (NADPH) activity"/>
    <property type="evidence" value="ECO:0000318"/>
    <property type="project" value="GO_Central"/>
</dbReference>
<keyword evidence="2" id="KW-0676">Redox-active center</keyword>
<evidence type="ECO:0000313" key="4">
    <source>
        <dbReference type="Proteomes" id="UP000005239"/>
    </source>
</evidence>
<proteinExistence type="predicted"/>
<dbReference type="OrthoDB" id="60822at2759"/>
<dbReference type="Gene3D" id="3.40.30.10">
    <property type="entry name" value="Glutaredoxin"/>
    <property type="match status" value="1"/>
</dbReference>
<sequence>MVRTVKCQVDDDFNFDDNGWGAEDLRIAEFWKEIGLICLWPSVIILACLFVGALSYIVAGLYLKSDAASEEKSAETVPKTLQSAEKSDYVDTNNYNDNLEFDRDGIYDFEHTISEHNEDVHDEDFASEFGDDKIDDSEGFSVGSEDSHIEVRDQPLFTGVGSTAKDLPPLRFLFCVSCGYKQAFDQFSQFVREKYPHMQIEGANYPPVAWKTYVAQAINLLKMAGLITVVTGSNPLAALGMGTPGLLTWAHGNKLSACMMLFLLSNMVESSLMSTGAFEIFLGENQLWSKLESGRVPAPGELLQMIDSQLELAGKIPAKGVAGGQFDIENEKF</sequence>
<keyword evidence="1" id="KW-0732">Signal</keyword>
<reference evidence="3" key="2">
    <citation type="submission" date="2022-06" db="UniProtKB">
        <authorList>
            <consortium name="EnsemblMetazoa"/>
        </authorList>
    </citation>
    <scope>IDENTIFICATION</scope>
    <source>
        <strain evidence="3">PS312</strain>
    </source>
</reference>
<name>A0A2A6B4K1_PRIPA</name>
<evidence type="ECO:0000256" key="1">
    <source>
        <dbReference type="ARBA" id="ARBA00022729"/>
    </source>
</evidence>
<gene>
    <name evidence="3" type="primary">WBGene00096456</name>
</gene>
<evidence type="ECO:0000256" key="2">
    <source>
        <dbReference type="ARBA" id="ARBA00023284"/>
    </source>
</evidence>
<dbReference type="InterPro" id="IPR011893">
    <property type="entry name" value="Selenoprotein_Rdx-typ"/>
</dbReference>
<dbReference type="GO" id="GO:0005789">
    <property type="term" value="C:endoplasmic reticulum membrane"/>
    <property type="evidence" value="ECO:0000318"/>
    <property type="project" value="GO_Central"/>
</dbReference>
<dbReference type="GO" id="GO:0045454">
    <property type="term" value="P:cell redox homeostasis"/>
    <property type="evidence" value="ECO:0000318"/>
    <property type="project" value="GO_Central"/>
</dbReference>
<reference evidence="4" key="1">
    <citation type="journal article" date="2008" name="Nat. Genet.">
        <title>The Pristionchus pacificus genome provides a unique perspective on nematode lifestyle and parasitism.</title>
        <authorList>
            <person name="Dieterich C."/>
            <person name="Clifton S.W."/>
            <person name="Schuster L.N."/>
            <person name="Chinwalla A."/>
            <person name="Delehaunty K."/>
            <person name="Dinkelacker I."/>
            <person name="Fulton L."/>
            <person name="Fulton R."/>
            <person name="Godfrey J."/>
            <person name="Minx P."/>
            <person name="Mitreva M."/>
            <person name="Roeseler W."/>
            <person name="Tian H."/>
            <person name="Witte H."/>
            <person name="Yang S.P."/>
            <person name="Wilson R.K."/>
            <person name="Sommer R.J."/>
        </authorList>
    </citation>
    <scope>NUCLEOTIDE SEQUENCE [LARGE SCALE GENOMIC DNA]</scope>
    <source>
        <strain evidence="4">PS312</strain>
    </source>
</reference>
<evidence type="ECO:0000313" key="3">
    <source>
        <dbReference type="EnsemblMetazoa" id="PPA06902.1"/>
    </source>
</evidence>
<dbReference type="InterPro" id="IPR036249">
    <property type="entry name" value="Thioredoxin-like_sf"/>
</dbReference>
<dbReference type="Pfam" id="PF10262">
    <property type="entry name" value="Rdx"/>
    <property type="match status" value="1"/>
</dbReference>
<keyword evidence="4" id="KW-1185">Reference proteome</keyword>
<organism evidence="3 4">
    <name type="scientific">Pristionchus pacificus</name>
    <name type="common">Parasitic nematode worm</name>
    <dbReference type="NCBI Taxonomy" id="54126"/>
    <lineage>
        <taxon>Eukaryota</taxon>
        <taxon>Metazoa</taxon>
        <taxon>Ecdysozoa</taxon>
        <taxon>Nematoda</taxon>
        <taxon>Chromadorea</taxon>
        <taxon>Rhabditida</taxon>
        <taxon>Rhabditina</taxon>
        <taxon>Diplogasteromorpha</taxon>
        <taxon>Diplogasteroidea</taxon>
        <taxon>Neodiplogasteridae</taxon>
        <taxon>Pristionchus</taxon>
    </lineage>
</organism>
<protein>
    <submittedName>
        <fullName evidence="3">Uncharacterized protein</fullName>
    </submittedName>
</protein>
<accession>A0A8R1U5N0</accession>
<dbReference type="NCBIfam" id="TIGR02174">
    <property type="entry name" value="CXXU_selWTH"/>
    <property type="match status" value="1"/>
</dbReference>
<dbReference type="EnsemblMetazoa" id="PPA06902.1">
    <property type="protein sequence ID" value="PPA06902.1"/>
    <property type="gene ID" value="WBGene00096456"/>
</dbReference>
<dbReference type="InterPro" id="IPR019389">
    <property type="entry name" value="Selenoprotein_T"/>
</dbReference>
<dbReference type="PANTHER" id="PTHR13544">
    <property type="entry name" value="SELENOPROTEIN T"/>
    <property type="match status" value="1"/>
</dbReference>
<dbReference type="AlphaFoldDB" id="A0A2A6B4K1"/>
<dbReference type="PANTHER" id="PTHR13544:SF0">
    <property type="entry name" value="THIOREDOXIN REDUCTASE-LIKE SELENOPROTEIN T"/>
    <property type="match status" value="1"/>
</dbReference>